<gene>
    <name evidence="2" type="ORF">IU514_02820</name>
</gene>
<dbReference type="Proteomes" id="UP001429984">
    <property type="component" value="Unassembled WGS sequence"/>
</dbReference>
<feature type="transmembrane region" description="Helical" evidence="1">
    <location>
        <begin position="45"/>
        <end position="66"/>
    </location>
</feature>
<organism evidence="2 3">
    <name type="scientific">Lysobacter niastensis</name>
    <dbReference type="NCBI Taxonomy" id="380629"/>
    <lineage>
        <taxon>Bacteria</taxon>
        <taxon>Pseudomonadati</taxon>
        <taxon>Pseudomonadota</taxon>
        <taxon>Gammaproteobacteria</taxon>
        <taxon>Lysobacterales</taxon>
        <taxon>Lysobacteraceae</taxon>
        <taxon>Lysobacter</taxon>
    </lineage>
</organism>
<keyword evidence="3" id="KW-1185">Reference proteome</keyword>
<dbReference type="InterPro" id="IPR046052">
    <property type="entry name" value="DUF6010"/>
</dbReference>
<protein>
    <submittedName>
        <fullName evidence="2">Uncharacterized protein</fullName>
    </submittedName>
</protein>
<dbReference type="EMBL" id="JADLZT010000002">
    <property type="protein sequence ID" value="MBF6022954.1"/>
    <property type="molecule type" value="Genomic_DNA"/>
</dbReference>
<keyword evidence="1" id="KW-1133">Transmembrane helix</keyword>
<evidence type="ECO:0000313" key="3">
    <source>
        <dbReference type="Proteomes" id="UP001429984"/>
    </source>
</evidence>
<sequence>MSTQTAGRHDHAHSSVFSRRPVLTGVAVGIGSLLPHAFLPPDASLAFAAILIALIAGIYFGFAVVNGSGAQQMIEFNVSALFAVAGLLGLLYWPVLVAIAYFAHAAWDFAHHNRVRRALVEIPQWYVPWCVVIDVIVGAGLLVIWHRHGLL</sequence>
<feature type="transmembrane region" description="Helical" evidence="1">
    <location>
        <begin position="126"/>
        <end position="145"/>
    </location>
</feature>
<feature type="transmembrane region" description="Helical" evidence="1">
    <location>
        <begin position="78"/>
        <end position="106"/>
    </location>
</feature>
<dbReference type="Pfam" id="PF19473">
    <property type="entry name" value="DUF6010"/>
    <property type="match status" value="1"/>
</dbReference>
<keyword evidence="1" id="KW-0472">Membrane</keyword>
<name>A0ABS0B3A2_9GAMM</name>
<feature type="transmembrane region" description="Helical" evidence="1">
    <location>
        <begin position="21"/>
        <end position="39"/>
    </location>
</feature>
<accession>A0ABS0B3A2</accession>
<comment type="caution">
    <text evidence="2">The sequence shown here is derived from an EMBL/GenBank/DDBJ whole genome shotgun (WGS) entry which is preliminary data.</text>
</comment>
<proteinExistence type="predicted"/>
<evidence type="ECO:0000313" key="2">
    <source>
        <dbReference type="EMBL" id="MBF6022954.1"/>
    </source>
</evidence>
<dbReference type="RefSeq" id="WP_194929575.1">
    <property type="nucleotide sequence ID" value="NZ_JADLZT010000002.1"/>
</dbReference>
<keyword evidence="1" id="KW-0812">Transmembrane</keyword>
<reference evidence="2 3" key="1">
    <citation type="submission" date="2020-11" db="EMBL/GenBank/DDBJ databases">
        <title>Draft Genome Sequence and Secondary Metabolite Biosynthetic Potential of the Lysobacter niastensis Type strain DSM 18481.</title>
        <authorList>
            <person name="Turrini P."/>
            <person name="Artuso I."/>
            <person name="Tescari M."/>
            <person name="Lugli G.A."/>
            <person name="Frangipani E."/>
            <person name="Ventura M."/>
            <person name="Visca P."/>
        </authorList>
    </citation>
    <scope>NUCLEOTIDE SEQUENCE [LARGE SCALE GENOMIC DNA]</scope>
    <source>
        <strain evidence="2 3">DSM 18481</strain>
    </source>
</reference>
<evidence type="ECO:0000256" key="1">
    <source>
        <dbReference type="SAM" id="Phobius"/>
    </source>
</evidence>